<organism evidence="1 2">
    <name type="scientific">Lindgomyces ingoldianus</name>
    <dbReference type="NCBI Taxonomy" id="673940"/>
    <lineage>
        <taxon>Eukaryota</taxon>
        <taxon>Fungi</taxon>
        <taxon>Dikarya</taxon>
        <taxon>Ascomycota</taxon>
        <taxon>Pezizomycotina</taxon>
        <taxon>Dothideomycetes</taxon>
        <taxon>Pleosporomycetidae</taxon>
        <taxon>Pleosporales</taxon>
        <taxon>Lindgomycetaceae</taxon>
        <taxon>Lindgomyces</taxon>
    </lineage>
</organism>
<accession>A0ACB6RDD3</accession>
<comment type="caution">
    <text evidence="1">The sequence shown here is derived from an EMBL/GenBank/DDBJ whole genome shotgun (WGS) entry which is preliminary data.</text>
</comment>
<protein>
    <submittedName>
        <fullName evidence="1">Uncharacterized protein</fullName>
    </submittedName>
</protein>
<evidence type="ECO:0000313" key="2">
    <source>
        <dbReference type="Proteomes" id="UP000799755"/>
    </source>
</evidence>
<name>A0ACB6RDD3_9PLEO</name>
<keyword evidence="2" id="KW-1185">Reference proteome</keyword>
<sequence>MGELALQVFHGTKQVILTRRLRLTPRILFPPLAVAQFVDHLELGLIFDYWNDAYHPPPISSMSLKELINHTKGSKHVIVFGFEHFNETFPQPATTEILNAIGGKHYATGEEGAIQVKRVGRDCEASDTVKYLINSGGGKLQRGGNLKLNTSNITQSQPMHLIIQYAFQSQPYQPSSENARSRSASSLAGFGAFPGTNMTTLAKQTTALSYLQDDYLQFSTHSCCSTRISQLGSKFKSYPQFVGLLAWTAQAFEVRPRLWLNVLKSKRMTYWLCLDVAEKISFVKLIDFVAPISLARRQGLEGVLEFSATLGIPNTGLVNGCRGQAKPLKPIINSGYESSTF</sequence>
<dbReference type="Proteomes" id="UP000799755">
    <property type="component" value="Unassembled WGS sequence"/>
</dbReference>
<evidence type="ECO:0000313" key="1">
    <source>
        <dbReference type="EMBL" id="KAF2477146.1"/>
    </source>
</evidence>
<gene>
    <name evidence="1" type="ORF">BDR25DRAFT_349040</name>
</gene>
<reference evidence="1" key="1">
    <citation type="journal article" date="2020" name="Stud. Mycol.">
        <title>101 Dothideomycetes genomes: a test case for predicting lifestyles and emergence of pathogens.</title>
        <authorList>
            <person name="Haridas S."/>
            <person name="Albert R."/>
            <person name="Binder M."/>
            <person name="Bloem J."/>
            <person name="Labutti K."/>
            <person name="Salamov A."/>
            <person name="Andreopoulos B."/>
            <person name="Baker S."/>
            <person name="Barry K."/>
            <person name="Bills G."/>
            <person name="Bluhm B."/>
            <person name="Cannon C."/>
            <person name="Castanera R."/>
            <person name="Culley D."/>
            <person name="Daum C."/>
            <person name="Ezra D."/>
            <person name="Gonzalez J."/>
            <person name="Henrissat B."/>
            <person name="Kuo A."/>
            <person name="Liang C."/>
            <person name="Lipzen A."/>
            <person name="Lutzoni F."/>
            <person name="Magnuson J."/>
            <person name="Mondo S."/>
            <person name="Nolan M."/>
            <person name="Ohm R."/>
            <person name="Pangilinan J."/>
            <person name="Park H.-J."/>
            <person name="Ramirez L."/>
            <person name="Alfaro M."/>
            <person name="Sun H."/>
            <person name="Tritt A."/>
            <person name="Yoshinaga Y."/>
            <person name="Zwiers L.-H."/>
            <person name="Turgeon B."/>
            <person name="Goodwin S."/>
            <person name="Spatafora J."/>
            <person name="Crous P."/>
            <person name="Grigoriev I."/>
        </authorList>
    </citation>
    <scope>NUCLEOTIDE SEQUENCE</scope>
    <source>
        <strain evidence="1">ATCC 200398</strain>
    </source>
</reference>
<proteinExistence type="predicted"/>
<dbReference type="EMBL" id="MU003493">
    <property type="protein sequence ID" value="KAF2477146.1"/>
    <property type="molecule type" value="Genomic_DNA"/>
</dbReference>